<keyword evidence="4" id="KW-0966">Cell projection</keyword>
<dbReference type="PANTHER" id="PTHR30531:SF12">
    <property type="entry name" value="FLAGELLAR BIOSYNTHETIC PROTEIN FLHB"/>
    <property type="match status" value="1"/>
</dbReference>
<dbReference type="PRINTS" id="PR00950">
    <property type="entry name" value="TYPE3IMSPROT"/>
</dbReference>
<dbReference type="EMBL" id="FSRL01000002">
    <property type="protein sequence ID" value="SIO32055.1"/>
    <property type="molecule type" value="Genomic_DNA"/>
</dbReference>
<evidence type="ECO:0000256" key="1">
    <source>
        <dbReference type="ARBA" id="ARBA00010690"/>
    </source>
</evidence>
<dbReference type="GO" id="GO:0009306">
    <property type="term" value="P:protein secretion"/>
    <property type="evidence" value="ECO:0007669"/>
    <property type="project" value="InterPro"/>
</dbReference>
<keyword evidence="5" id="KW-1185">Reference proteome</keyword>
<keyword evidence="4" id="KW-0282">Flagellum</keyword>
<dbReference type="SUPFAM" id="SSF160544">
    <property type="entry name" value="EscU C-terminal domain-like"/>
    <property type="match status" value="1"/>
</dbReference>
<keyword evidence="3" id="KW-0472">Membrane</keyword>
<keyword evidence="3" id="KW-0812">Transmembrane</keyword>
<organism evidence="4 5">
    <name type="scientific">Vannielia litorea</name>
    <dbReference type="NCBI Taxonomy" id="1217970"/>
    <lineage>
        <taxon>Bacteria</taxon>
        <taxon>Pseudomonadati</taxon>
        <taxon>Pseudomonadota</taxon>
        <taxon>Alphaproteobacteria</taxon>
        <taxon>Rhodobacterales</taxon>
        <taxon>Paracoccaceae</taxon>
        <taxon>Vannielia</taxon>
    </lineage>
</organism>
<dbReference type="GO" id="GO:0005886">
    <property type="term" value="C:plasma membrane"/>
    <property type="evidence" value="ECO:0007669"/>
    <property type="project" value="TreeGrafter"/>
</dbReference>
<dbReference type="Proteomes" id="UP000184932">
    <property type="component" value="Unassembled WGS sequence"/>
</dbReference>
<dbReference type="InterPro" id="IPR029025">
    <property type="entry name" value="T3SS_substrate_exporter_C"/>
</dbReference>
<keyword evidence="4" id="KW-0969">Cilium</keyword>
<dbReference type="Gene3D" id="3.40.1690.10">
    <property type="entry name" value="secretion proteins EscU"/>
    <property type="match status" value="1"/>
</dbReference>
<feature type="transmembrane region" description="Helical" evidence="3">
    <location>
        <begin position="187"/>
        <end position="214"/>
    </location>
</feature>
<feature type="compositionally biased region" description="Basic and acidic residues" evidence="2">
    <location>
        <begin position="9"/>
        <end position="30"/>
    </location>
</feature>
<protein>
    <submittedName>
        <fullName evidence="4">Flagellar biosynthetic protein FlhB</fullName>
    </submittedName>
</protein>
<dbReference type="RefSeq" id="WP_074258102.1">
    <property type="nucleotide sequence ID" value="NZ_FSRL01000002.1"/>
</dbReference>
<name>A0A1N6IJ80_9RHOB</name>
<feature type="region of interest" description="Disordered" evidence="2">
    <location>
        <begin position="1"/>
        <end position="33"/>
    </location>
</feature>
<feature type="transmembrane region" description="Helical" evidence="3">
    <location>
        <begin position="39"/>
        <end position="60"/>
    </location>
</feature>
<dbReference type="Pfam" id="PF01312">
    <property type="entry name" value="Bac_export_2"/>
    <property type="match status" value="1"/>
</dbReference>
<dbReference type="InterPro" id="IPR006135">
    <property type="entry name" value="T3SS_substrate_exporter"/>
</dbReference>
<comment type="similarity">
    <text evidence="1">Belongs to the type III secretion exporter family.</text>
</comment>
<dbReference type="AlphaFoldDB" id="A0A1N6IJ80"/>
<feature type="transmembrane region" description="Helical" evidence="3">
    <location>
        <begin position="149"/>
        <end position="167"/>
    </location>
</feature>
<evidence type="ECO:0000313" key="5">
    <source>
        <dbReference type="Proteomes" id="UP000184932"/>
    </source>
</evidence>
<dbReference type="OrthoDB" id="9807950at2"/>
<dbReference type="PANTHER" id="PTHR30531">
    <property type="entry name" value="FLAGELLAR BIOSYNTHETIC PROTEIN FLHB"/>
    <property type="match status" value="1"/>
</dbReference>
<sequence>MAGQDDDSDKQHEATQKRLDDARKKGEVPRSTDVTTATAYGGLLLAALTAGTASLGSLGAIGSQLLAQADRLAPLMTGPGFATLSGGLMIKVAGAVAPWFLVPAVACLASLVAQRAVTFAPEKLQFKLSRISLLSNAKNKFGRGGLFEFFKSFVKLAIISVVLFAYLDRRLPHILSATALEPAQVGALLGQLCLDFLLIVTAIMAAIAAVDLMWQRAEHLRKNRMSHQELKDEHKDSEGDPYLRQARRQRAIEIASAQMMGEVPKADVIIVNPQHYAVALKWNRASPGAPVCVAKGVDAVAARIRAAAQEAGVPIHRDPPTARALHATVEIGEEIRPDHYAPVAAAIRFSEAMRRKARSSYARRRPS</sequence>
<proteinExistence type="inferred from homology"/>
<dbReference type="STRING" id="1217970.SAMN05444002_3960"/>
<reference evidence="5" key="1">
    <citation type="submission" date="2016-11" db="EMBL/GenBank/DDBJ databases">
        <authorList>
            <person name="Varghese N."/>
            <person name="Submissions S."/>
        </authorList>
    </citation>
    <scope>NUCLEOTIDE SEQUENCE [LARGE SCALE GENOMIC DNA]</scope>
    <source>
        <strain evidence="5">DSM 29440</strain>
    </source>
</reference>
<gene>
    <name evidence="4" type="ORF">SAMN05444002_3960</name>
</gene>
<evidence type="ECO:0000256" key="2">
    <source>
        <dbReference type="SAM" id="MobiDB-lite"/>
    </source>
</evidence>
<accession>A0A1N6IJ80</accession>
<evidence type="ECO:0000256" key="3">
    <source>
        <dbReference type="SAM" id="Phobius"/>
    </source>
</evidence>
<keyword evidence="3" id="KW-1133">Transmembrane helix</keyword>
<evidence type="ECO:0000313" key="4">
    <source>
        <dbReference type="EMBL" id="SIO32055.1"/>
    </source>
</evidence>